<protein>
    <submittedName>
        <fullName evidence="1">2-oxoisovalerate dehydrogenase, E1 component beta subunit</fullName>
    </submittedName>
</protein>
<dbReference type="eggNOG" id="COG1598">
    <property type="taxonomic scope" value="Bacteria"/>
</dbReference>
<dbReference type="OrthoDB" id="9805307at2"/>
<dbReference type="KEGG" id="msv:Mesil_0226"/>
<accession>D7BHD2</accession>
<dbReference type="EMBL" id="CP002042">
    <property type="protein sequence ID" value="ADH62170.1"/>
    <property type="molecule type" value="Genomic_DNA"/>
</dbReference>
<dbReference type="Proteomes" id="UP000001916">
    <property type="component" value="Chromosome"/>
</dbReference>
<evidence type="ECO:0000313" key="1">
    <source>
        <dbReference type="EMBL" id="ADH62170.1"/>
    </source>
</evidence>
<dbReference type="AlphaFoldDB" id="D7BHD2"/>
<evidence type="ECO:0000313" key="2">
    <source>
        <dbReference type="Proteomes" id="UP000001916"/>
    </source>
</evidence>
<organism evidence="1 2">
    <name type="scientific">Allomeiothermus silvanus (strain ATCC 700542 / DSM 9946 / NBRC 106475 / NCIMB 13440 / VI-R2)</name>
    <name type="common">Thermus silvanus</name>
    <dbReference type="NCBI Taxonomy" id="526227"/>
    <lineage>
        <taxon>Bacteria</taxon>
        <taxon>Thermotogati</taxon>
        <taxon>Deinococcota</taxon>
        <taxon>Deinococci</taxon>
        <taxon>Thermales</taxon>
        <taxon>Thermaceae</taxon>
        <taxon>Allomeiothermus</taxon>
    </lineage>
</organism>
<keyword evidence="2" id="KW-1185">Reference proteome</keyword>
<dbReference type="RefSeq" id="WP_013156777.1">
    <property type="nucleotide sequence ID" value="NC_014212.1"/>
</dbReference>
<reference evidence="1 2" key="1">
    <citation type="journal article" date="2010" name="Stand. Genomic Sci.">
        <title>Complete genome sequence of Meiothermus silvanus type strain (VI-R2).</title>
        <authorList>
            <person name="Sikorski J."/>
            <person name="Tindall B.J."/>
            <person name="Lowry S."/>
            <person name="Lucas S."/>
            <person name="Nolan M."/>
            <person name="Copeland A."/>
            <person name="Glavina Del Rio T."/>
            <person name="Tice H."/>
            <person name="Cheng J.F."/>
            <person name="Han C."/>
            <person name="Pitluck S."/>
            <person name="Liolios K."/>
            <person name="Ivanova N."/>
            <person name="Mavromatis K."/>
            <person name="Mikhailova N."/>
            <person name="Pati A."/>
            <person name="Goodwin L."/>
            <person name="Chen A."/>
            <person name="Palaniappan K."/>
            <person name="Land M."/>
            <person name="Hauser L."/>
            <person name="Chang Y.J."/>
            <person name="Jeffries C.D."/>
            <person name="Rohde M."/>
            <person name="Goker M."/>
            <person name="Woyke T."/>
            <person name="Bristow J."/>
            <person name="Eisen J.A."/>
            <person name="Markowitz V."/>
            <person name="Hugenholtz P."/>
            <person name="Kyrpides N.C."/>
            <person name="Klenk H.P."/>
            <person name="Lapidus A."/>
        </authorList>
    </citation>
    <scope>NUCLEOTIDE SEQUENCE [LARGE SCALE GENOMIC DNA]</scope>
    <source>
        <strain evidence="2">ATCC 700542 / DSM 9946 / VI-R2</strain>
    </source>
</reference>
<gene>
    <name evidence="1" type="ordered locus">Mesil_0226</name>
</gene>
<dbReference type="Gene3D" id="3.30.160.250">
    <property type="match status" value="1"/>
</dbReference>
<dbReference type="SUPFAM" id="SSF143100">
    <property type="entry name" value="TTHA1013/TTHA0281-like"/>
    <property type="match status" value="1"/>
</dbReference>
<dbReference type="STRING" id="526227.Mesil_0226"/>
<name>D7BHD2_ALLS1</name>
<proteinExistence type="predicted"/>
<dbReference type="HOGENOM" id="CLU_184590_1_0_0"/>
<dbReference type="InterPro" id="IPR035069">
    <property type="entry name" value="TTHA1013/TTHA0281-like"/>
</dbReference>
<sequence length="67" mass="7547">MELIFEVRDAEGGFAARAIGEESIATHGQTWEELKANVLEAVRNYFGPGMTPRTVQLHYVRDELVLI</sequence>